<evidence type="ECO:0000256" key="2">
    <source>
        <dbReference type="ARBA" id="ARBA00022618"/>
    </source>
</evidence>
<keyword evidence="5 7" id="KW-0472">Membrane</keyword>
<dbReference type="GO" id="GO:0051301">
    <property type="term" value="P:cell division"/>
    <property type="evidence" value="ECO:0007669"/>
    <property type="project" value="UniProtKB-KW"/>
</dbReference>
<evidence type="ECO:0000256" key="1">
    <source>
        <dbReference type="ARBA" id="ARBA00022475"/>
    </source>
</evidence>
<dbReference type="Pfam" id="PF06781">
    <property type="entry name" value="CrgA"/>
    <property type="match status" value="1"/>
</dbReference>
<organism evidence="9 10">
    <name type="scientific">Nocardia seriolae</name>
    <dbReference type="NCBI Taxonomy" id="37332"/>
    <lineage>
        <taxon>Bacteria</taxon>
        <taxon>Bacillati</taxon>
        <taxon>Actinomycetota</taxon>
        <taxon>Actinomycetes</taxon>
        <taxon>Mycobacteriales</taxon>
        <taxon>Nocardiaceae</taxon>
        <taxon>Nocardia</taxon>
    </lineage>
</organism>
<dbReference type="RefSeq" id="WP_081985771.1">
    <property type="nucleotide sequence ID" value="NZ_AP017900.1"/>
</dbReference>
<evidence type="ECO:0000256" key="3">
    <source>
        <dbReference type="ARBA" id="ARBA00022692"/>
    </source>
</evidence>
<feature type="transmembrane region" description="Helical" evidence="7">
    <location>
        <begin position="139"/>
        <end position="159"/>
    </location>
</feature>
<reference evidence="9 10" key="1">
    <citation type="submission" date="2016-10" db="EMBL/GenBank/DDBJ databases">
        <title>Genome sequence of Nocardia seriolae strain EM150506, isolated from Anguila japonica.</title>
        <authorList>
            <person name="Han H.-J."/>
        </authorList>
    </citation>
    <scope>NUCLEOTIDE SEQUENCE [LARGE SCALE GENOMIC DNA]</scope>
    <source>
        <strain evidence="9 10">EM150506</strain>
    </source>
</reference>
<evidence type="ECO:0000313" key="10">
    <source>
        <dbReference type="Proteomes" id="UP000180166"/>
    </source>
</evidence>
<name>A0ABC8AUU6_9NOCA</name>
<feature type="domain" description="DUF4190" evidence="8">
    <location>
        <begin position="98"/>
        <end position="150"/>
    </location>
</feature>
<feature type="transmembrane region" description="Helical" evidence="7">
    <location>
        <begin position="56"/>
        <end position="76"/>
    </location>
</feature>
<evidence type="ECO:0000256" key="6">
    <source>
        <dbReference type="ARBA" id="ARBA00023306"/>
    </source>
</evidence>
<keyword evidence="4 7" id="KW-1133">Transmembrane helix</keyword>
<proteinExistence type="predicted"/>
<dbReference type="AlphaFoldDB" id="A0ABC8AUU6"/>
<evidence type="ECO:0000256" key="7">
    <source>
        <dbReference type="SAM" id="Phobius"/>
    </source>
</evidence>
<evidence type="ECO:0000256" key="5">
    <source>
        <dbReference type="ARBA" id="ARBA00023136"/>
    </source>
</evidence>
<feature type="transmembrane region" description="Helical" evidence="7">
    <location>
        <begin position="25"/>
        <end position="44"/>
    </location>
</feature>
<dbReference type="EMBL" id="CP017839">
    <property type="protein sequence ID" value="APA98235.1"/>
    <property type="molecule type" value="Genomic_DNA"/>
</dbReference>
<dbReference type="GeneID" id="93375329"/>
<evidence type="ECO:0000313" key="9">
    <source>
        <dbReference type="EMBL" id="APA98235.1"/>
    </source>
</evidence>
<gene>
    <name evidence="9" type="ORF">NS506_04187</name>
</gene>
<dbReference type="KEGG" id="nsr:NS506_04187"/>
<dbReference type="InterPro" id="IPR009619">
    <property type="entry name" value="CrgA"/>
</dbReference>
<dbReference type="Pfam" id="PF13828">
    <property type="entry name" value="DUF4190"/>
    <property type="match status" value="1"/>
</dbReference>
<dbReference type="InterPro" id="IPR025241">
    <property type="entry name" value="DUF4190"/>
</dbReference>
<evidence type="ECO:0000256" key="4">
    <source>
        <dbReference type="ARBA" id="ARBA00022989"/>
    </source>
</evidence>
<dbReference type="Proteomes" id="UP000180166">
    <property type="component" value="Chromosome"/>
</dbReference>
<keyword evidence="3 7" id="KW-0812">Transmembrane</keyword>
<evidence type="ECO:0000259" key="8">
    <source>
        <dbReference type="Pfam" id="PF13828"/>
    </source>
</evidence>
<keyword evidence="1" id="KW-1003">Cell membrane</keyword>
<protein>
    <recommendedName>
        <fullName evidence="8">DUF4190 domain-containing protein</fullName>
    </recommendedName>
</protein>
<keyword evidence="2" id="KW-0132">Cell division</keyword>
<sequence>MSMPYPQFPAPPVPSVRRRPSPVRMIFLIPLLLGFAWLIAYYFYAGNFVFMYRLGAWHFLIGLSLILIGVIGAIGARAVVKAPVAFVGPYNPQTSSLSIVALVLGFVFPFAAIPIGHIARAQIRATGEQGDGLALTGLVLGYLWLTFLIAAVVAVVATVH</sequence>
<feature type="transmembrane region" description="Helical" evidence="7">
    <location>
        <begin position="97"/>
        <end position="119"/>
    </location>
</feature>
<keyword evidence="6" id="KW-0131">Cell cycle</keyword>
<accession>A0ABC8AUU6</accession>